<gene>
    <name evidence="4" type="primary">LOC101890721</name>
</gene>
<dbReference type="InterPro" id="IPR013783">
    <property type="entry name" value="Ig-like_fold"/>
</dbReference>
<feature type="domain" description="Ig-like" evidence="2">
    <location>
        <begin position="77"/>
        <end position="187"/>
    </location>
</feature>
<dbReference type="GeneID" id="101890721"/>
<dbReference type="PROSITE" id="PS50835">
    <property type="entry name" value="IG_LIKE"/>
    <property type="match status" value="1"/>
</dbReference>
<sequence length="783" mass="87771">MTSSTAMPAKAIRTKTKILPPLIAPTTTIEATTPPLSSYRHHSHKHGHCGSGITRQYPRHLLAYSLLSILVVLCWLPDFIVALKDVSVTIPQAVKRGSNAMLTCNYDMENDTLYSVKWYKGRREFYRYTPKENPAMKVFLTQSGLNVERNLSNQSHVVLLAVPLNISGKFTCEISVEAPSFQTAMVSGEMEVVELPEEQASVTGIQPRYRIGDLVDGNCSIKYSKPAANLTWTINGIVVPPHHIKTYQIEKYEQTNLESVMSAIHFMVTTQHFIKGQMRLKCTASIFDIFREEIESVIEEDRPRIMASGRSYDAHSYPHDDNSVGYEDHNESYLTYFSAPKSSASPRAKAPFAIIFEYFHKLLPALSLRKIKNHICNTLATFIIDIERYYGKITQNVMTTYWLKMEQELIKLITVMAVLLKIYQQQQEQNNNGGNGKTCHWWRQMLGNGSNVLGKIFCSFKKQQEQQLMKSTTIMNEYEDMHQEQREPLLVQQTKSNKAHSYLCTQQVGEGEGEATAIDVLLAALRIDCQLENEQCLAANQNVINEKVFWHTATATGAGALESFSNVDYQQHWRQRQRQQQQQMSQTLDNVPSTNATTSLAFPLQGLPFATIAIVVGTGAGVTFGRDSFPLCEDVDDAAGGGDADDDAFVATKSNNANYMSRDQTLLMMTSSKKSATTYLNSRKLQRVAAKLAMQWLEEIEEEPSRPSPPAAAVTTGALERNLKSMAHKGNAKAAPSSTSSVSFLTFALPSLYLKKAFSFSALPQFHNSYLMTFIGKFLLHQC</sequence>
<evidence type="ECO:0000259" key="2">
    <source>
        <dbReference type="PROSITE" id="PS50835"/>
    </source>
</evidence>
<accession>A0ABM3VNL7</accession>
<evidence type="ECO:0000313" key="4">
    <source>
        <dbReference type="RefSeq" id="XP_058987378.1"/>
    </source>
</evidence>
<dbReference type="PANTHER" id="PTHR21261">
    <property type="entry name" value="BEAT PROTEIN"/>
    <property type="match status" value="1"/>
</dbReference>
<organism evidence="3 4">
    <name type="scientific">Musca domestica</name>
    <name type="common">House fly</name>
    <dbReference type="NCBI Taxonomy" id="7370"/>
    <lineage>
        <taxon>Eukaryota</taxon>
        <taxon>Metazoa</taxon>
        <taxon>Ecdysozoa</taxon>
        <taxon>Arthropoda</taxon>
        <taxon>Hexapoda</taxon>
        <taxon>Insecta</taxon>
        <taxon>Pterygota</taxon>
        <taxon>Neoptera</taxon>
        <taxon>Endopterygota</taxon>
        <taxon>Diptera</taxon>
        <taxon>Brachycera</taxon>
        <taxon>Muscomorpha</taxon>
        <taxon>Muscoidea</taxon>
        <taxon>Muscidae</taxon>
        <taxon>Musca</taxon>
    </lineage>
</organism>
<dbReference type="SUPFAM" id="SSF48726">
    <property type="entry name" value="Immunoglobulin"/>
    <property type="match status" value="1"/>
</dbReference>
<dbReference type="RefSeq" id="XP_058987378.1">
    <property type="nucleotide sequence ID" value="XM_059131395.1"/>
</dbReference>
<dbReference type="InterPro" id="IPR036179">
    <property type="entry name" value="Ig-like_dom_sf"/>
</dbReference>
<name>A0ABM3VNL7_MUSDO</name>
<dbReference type="InterPro" id="IPR007110">
    <property type="entry name" value="Ig-like_dom"/>
</dbReference>
<protein>
    <submittedName>
        <fullName evidence="4">Uncharacterized protein LOC101890721</fullName>
    </submittedName>
</protein>
<keyword evidence="1" id="KW-1133">Transmembrane helix</keyword>
<evidence type="ECO:0000313" key="3">
    <source>
        <dbReference type="Proteomes" id="UP001652621"/>
    </source>
</evidence>
<reference evidence="4" key="1">
    <citation type="submission" date="2025-08" db="UniProtKB">
        <authorList>
            <consortium name="RefSeq"/>
        </authorList>
    </citation>
    <scope>IDENTIFICATION</scope>
    <source>
        <strain evidence="4">Aabys</strain>
        <tissue evidence="4">Whole body</tissue>
    </source>
</reference>
<evidence type="ECO:0000256" key="1">
    <source>
        <dbReference type="SAM" id="Phobius"/>
    </source>
</evidence>
<proteinExistence type="predicted"/>
<dbReference type="PANTHER" id="PTHR21261:SF8">
    <property type="entry name" value="BEATEN PATH IA, ISOFORM B-RELATED"/>
    <property type="match status" value="1"/>
</dbReference>
<feature type="transmembrane region" description="Helical" evidence="1">
    <location>
        <begin position="61"/>
        <end position="83"/>
    </location>
</feature>
<dbReference type="Proteomes" id="UP001652621">
    <property type="component" value="Unplaced"/>
</dbReference>
<keyword evidence="1" id="KW-0812">Transmembrane</keyword>
<keyword evidence="1" id="KW-0472">Membrane</keyword>
<dbReference type="Gene3D" id="2.60.40.10">
    <property type="entry name" value="Immunoglobulins"/>
    <property type="match status" value="2"/>
</dbReference>
<keyword evidence="3" id="KW-1185">Reference proteome</keyword>